<keyword evidence="6 10" id="KW-1133">Transmembrane helix</keyword>
<reference evidence="12" key="2">
    <citation type="submission" date="2020-09" db="EMBL/GenBank/DDBJ databases">
        <authorList>
            <person name="Sun Q."/>
            <person name="Kim S."/>
        </authorList>
    </citation>
    <scope>NUCLEOTIDE SEQUENCE</scope>
    <source>
        <strain evidence="12">KCTC 23077</strain>
    </source>
</reference>
<evidence type="ECO:0000256" key="5">
    <source>
        <dbReference type="ARBA" id="ARBA00022692"/>
    </source>
</evidence>
<dbReference type="GO" id="GO:0052621">
    <property type="term" value="F:diguanylate cyclase activity"/>
    <property type="evidence" value="ECO:0007669"/>
    <property type="project" value="UniProtKB-EC"/>
</dbReference>
<dbReference type="RefSeq" id="WP_189456556.1">
    <property type="nucleotide sequence ID" value="NZ_BMYD01000003.1"/>
</dbReference>
<evidence type="ECO:0000256" key="3">
    <source>
        <dbReference type="ARBA" id="ARBA00012528"/>
    </source>
</evidence>
<dbReference type="Pfam" id="PF00990">
    <property type="entry name" value="GGDEF"/>
    <property type="match status" value="1"/>
</dbReference>
<protein>
    <recommendedName>
        <fullName evidence="3">diguanylate cyclase</fullName>
        <ecNumber evidence="3">2.7.7.65</ecNumber>
    </recommendedName>
</protein>
<dbReference type="PANTHER" id="PTHR45138:SF9">
    <property type="entry name" value="DIGUANYLATE CYCLASE DGCM-RELATED"/>
    <property type="match status" value="1"/>
</dbReference>
<dbReference type="SUPFAM" id="SSF55073">
    <property type="entry name" value="Nucleotide cyclase"/>
    <property type="match status" value="1"/>
</dbReference>
<dbReference type="AlphaFoldDB" id="A0A918T123"/>
<feature type="coiled-coil region" evidence="9">
    <location>
        <begin position="312"/>
        <end position="350"/>
    </location>
</feature>
<reference evidence="12" key="1">
    <citation type="journal article" date="2014" name="Int. J. Syst. Evol. Microbiol.">
        <title>Complete genome sequence of Corynebacterium casei LMG S-19264T (=DSM 44701T), isolated from a smear-ripened cheese.</title>
        <authorList>
            <consortium name="US DOE Joint Genome Institute (JGI-PGF)"/>
            <person name="Walter F."/>
            <person name="Albersmeier A."/>
            <person name="Kalinowski J."/>
            <person name="Ruckert C."/>
        </authorList>
    </citation>
    <scope>NUCLEOTIDE SEQUENCE</scope>
    <source>
        <strain evidence="12">KCTC 23077</strain>
    </source>
</reference>
<feature type="transmembrane region" description="Helical" evidence="10">
    <location>
        <begin position="12"/>
        <end position="34"/>
    </location>
</feature>
<feature type="transmembrane region" description="Helical" evidence="10">
    <location>
        <begin position="160"/>
        <end position="180"/>
    </location>
</feature>
<name>A0A918T123_9GAMM</name>
<evidence type="ECO:0000259" key="11">
    <source>
        <dbReference type="PROSITE" id="PS50887"/>
    </source>
</evidence>
<sequence length="560" mass="59999">MTVTAAQPSARGRIATVMAAPVWVALYVIGVWYSDAFVVGPSQVTLFWPAAGVAFAAVVGMGMRWAAITPIAVLIAHATFAKVPDAFVPFSVLSNLIGSMAGGYVVHRARARGVRTAAGAFALLAGAAVMAVVAACIGTFGLVVAGMIQVGDLVGAYLKWALGDLLGIVCIAPTLLLLIAKGELNDRDAPHASSYARALEKLVWALAYAGSYGFVYWVGLQNSAYALGMVAVPLALLLWSAFRFRPLWTAVGALASVFAVTSLTGLGLAAFQPPRTLLDVMLLLSFLNLFATLPLLLMASINDQRIAATRALQRAAEVAEQQQIELERLVAERTRQLDEANRQLEHASQTDVLTGLRNRRYIARQLPQDLAFYVREAGETHTPPHALFFALVDIDHFKRINDTHGHKAGDEVLQQFAGLLSALVRSSDYAVRWGGEEFLLVLRPMPTEHVATLGERICHAVAAHTFTLSDGSTLSLSCSVGFAEQSFSRDGAPLSWEMMIELADAALYWTKNNGRNGWAVLRPTQGHALADLARRASEGTQALIDLGVACIARGRCAVAP</sequence>
<proteinExistence type="predicted"/>
<dbReference type="InterPro" id="IPR043128">
    <property type="entry name" value="Rev_trsase/Diguanyl_cyclase"/>
</dbReference>
<evidence type="ECO:0000256" key="9">
    <source>
        <dbReference type="SAM" id="Coils"/>
    </source>
</evidence>
<dbReference type="GO" id="GO:0043709">
    <property type="term" value="P:cell adhesion involved in single-species biofilm formation"/>
    <property type="evidence" value="ECO:0007669"/>
    <property type="project" value="TreeGrafter"/>
</dbReference>
<comment type="cofactor">
    <cofactor evidence="1">
        <name>Mg(2+)</name>
        <dbReference type="ChEBI" id="CHEBI:18420"/>
    </cofactor>
</comment>
<dbReference type="InterPro" id="IPR029787">
    <property type="entry name" value="Nucleotide_cyclase"/>
</dbReference>
<dbReference type="PANTHER" id="PTHR45138">
    <property type="entry name" value="REGULATORY COMPONENTS OF SENSORY TRANSDUCTION SYSTEM"/>
    <property type="match status" value="1"/>
</dbReference>
<organism evidence="12 13">
    <name type="scientific">Cognatilysobacter bugurensis</name>
    <dbReference type="NCBI Taxonomy" id="543356"/>
    <lineage>
        <taxon>Bacteria</taxon>
        <taxon>Pseudomonadati</taxon>
        <taxon>Pseudomonadota</taxon>
        <taxon>Gammaproteobacteria</taxon>
        <taxon>Lysobacterales</taxon>
        <taxon>Lysobacteraceae</taxon>
        <taxon>Cognatilysobacter</taxon>
    </lineage>
</organism>
<keyword evidence="7 10" id="KW-0472">Membrane</keyword>
<dbReference type="Pfam" id="PF05231">
    <property type="entry name" value="MASE1"/>
    <property type="match status" value="1"/>
</dbReference>
<feature type="transmembrane region" description="Helical" evidence="10">
    <location>
        <begin position="86"/>
        <end position="106"/>
    </location>
</feature>
<evidence type="ECO:0000256" key="10">
    <source>
        <dbReference type="SAM" id="Phobius"/>
    </source>
</evidence>
<dbReference type="Proteomes" id="UP000646426">
    <property type="component" value="Unassembled WGS sequence"/>
</dbReference>
<keyword evidence="13" id="KW-1185">Reference proteome</keyword>
<keyword evidence="5 10" id="KW-0812">Transmembrane</keyword>
<evidence type="ECO:0000256" key="6">
    <source>
        <dbReference type="ARBA" id="ARBA00022989"/>
    </source>
</evidence>
<dbReference type="GO" id="GO:1902201">
    <property type="term" value="P:negative regulation of bacterial-type flagellum-dependent cell motility"/>
    <property type="evidence" value="ECO:0007669"/>
    <property type="project" value="TreeGrafter"/>
</dbReference>
<feature type="transmembrane region" description="Helical" evidence="10">
    <location>
        <begin position="224"/>
        <end position="242"/>
    </location>
</feature>
<evidence type="ECO:0000313" key="12">
    <source>
        <dbReference type="EMBL" id="GHA83863.1"/>
    </source>
</evidence>
<dbReference type="InterPro" id="IPR007895">
    <property type="entry name" value="MASE1"/>
</dbReference>
<evidence type="ECO:0000256" key="7">
    <source>
        <dbReference type="ARBA" id="ARBA00023136"/>
    </source>
</evidence>
<comment type="caution">
    <text evidence="12">The sequence shown here is derived from an EMBL/GenBank/DDBJ whole genome shotgun (WGS) entry which is preliminary data.</text>
</comment>
<feature type="transmembrane region" description="Helical" evidence="10">
    <location>
        <begin position="249"/>
        <end position="271"/>
    </location>
</feature>
<dbReference type="InterPro" id="IPR000160">
    <property type="entry name" value="GGDEF_dom"/>
</dbReference>
<dbReference type="EC" id="2.7.7.65" evidence="3"/>
<feature type="transmembrane region" description="Helical" evidence="10">
    <location>
        <begin position="277"/>
        <end position="297"/>
    </location>
</feature>
<accession>A0A918T123</accession>
<keyword evidence="4" id="KW-1003">Cell membrane</keyword>
<evidence type="ECO:0000313" key="13">
    <source>
        <dbReference type="Proteomes" id="UP000646426"/>
    </source>
</evidence>
<keyword evidence="9" id="KW-0175">Coiled coil</keyword>
<dbReference type="NCBIfam" id="TIGR00254">
    <property type="entry name" value="GGDEF"/>
    <property type="match status" value="1"/>
</dbReference>
<feature type="domain" description="GGDEF" evidence="11">
    <location>
        <begin position="385"/>
        <end position="523"/>
    </location>
</feature>
<dbReference type="SMART" id="SM00267">
    <property type="entry name" value="GGDEF"/>
    <property type="match status" value="1"/>
</dbReference>
<evidence type="ECO:0000256" key="2">
    <source>
        <dbReference type="ARBA" id="ARBA00004651"/>
    </source>
</evidence>
<dbReference type="GO" id="GO:0005886">
    <property type="term" value="C:plasma membrane"/>
    <property type="evidence" value="ECO:0007669"/>
    <property type="project" value="UniProtKB-SubCell"/>
</dbReference>
<feature type="transmembrane region" description="Helical" evidence="10">
    <location>
        <begin position="46"/>
        <end position="66"/>
    </location>
</feature>
<feature type="transmembrane region" description="Helical" evidence="10">
    <location>
        <begin position="118"/>
        <end position="148"/>
    </location>
</feature>
<evidence type="ECO:0000256" key="4">
    <source>
        <dbReference type="ARBA" id="ARBA00022475"/>
    </source>
</evidence>
<comment type="catalytic activity">
    <reaction evidence="8">
        <text>2 GTP = 3',3'-c-di-GMP + 2 diphosphate</text>
        <dbReference type="Rhea" id="RHEA:24898"/>
        <dbReference type="ChEBI" id="CHEBI:33019"/>
        <dbReference type="ChEBI" id="CHEBI:37565"/>
        <dbReference type="ChEBI" id="CHEBI:58805"/>
        <dbReference type="EC" id="2.7.7.65"/>
    </reaction>
</comment>
<feature type="transmembrane region" description="Helical" evidence="10">
    <location>
        <begin position="201"/>
        <end position="218"/>
    </location>
</feature>
<evidence type="ECO:0000256" key="8">
    <source>
        <dbReference type="ARBA" id="ARBA00034247"/>
    </source>
</evidence>
<evidence type="ECO:0000256" key="1">
    <source>
        <dbReference type="ARBA" id="ARBA00001946"/>
    </source>
</evidence>
<dbReference type="InterPro" id="IPR050469">
    <property type="entry name" value="Diguanylate_Cyclase"/>
</dbReference>
<dbReference type="EMBL" id="BMYD01000003">
    <property type="protein sequence ID" value="GHA83863.1"/>
    <property type="molecule type" value="Genomic_DNA"/>
</dbReference>
<dbReference type="PROSITE" id="PS50887">
    <property type="entry name" value="GGDEF"/>
    <property type="match status" value="1"/>
</dbReference>
<comment type="subcellular location">
    <subcellularLocation>
        <location evidence="2">Cell membrane</location>
        <topology evidence="2">Multi-pass membrane protein</topology>
    </subcellularLocation>
</comment>
<dbReference type="CDD" id="cd01949">
    <property type="entry name" value="GGDEF"/>
    <property type="match status" value="1"/>
</dbReference>
<gene>
    <name evidence="12" type="ORF">GCM10007067_22500</name>
</gene>
<dbReference type="FunFam" id="3.30.70.270:FF:000001">
    <property type="entry name" value="Diguanylate cyclase domain protein"/>
    <property type="match status" value="1"/>
</dbReference>
<dbReference type="Gene3D" id="3.30.70.270">
    <property type="match status" value="1"/>
</dbReference>